<proteinExistence type="predicted"/>
<evidence type="ECO:0000313" key="2">
    <source>
        <dbReference type="Proteomes" id="UP000271087"/>
    </source>
</evidence>
<dbReference type="AlphaFoldDB" id="A0A3P7KIF4"/>
<organism evidence="1 2">
    <name type="scientific">Onchocerca ochengi</name>
    <name type="common">Filarial nematode worm</name>
    <dbReference type="NCBI Taxonomy" id="42157"/>
    <lineage>
        <taxon>Eukaryota</taxon>
        <taxon>Metazoa</taxon>
        <taxon>Ecdysozoa</taxon>
        <taxon>Nematoda</taxon>
        <taxon>Chromadorea</taxon>
        <taxon>Rhabditida</taxon>
        <taxon>Spirurina</taxon>
        <taxon>Spiruromorpha</taxon>
        <taxon>Filarioidea</taxon>
        <taxon>Onchocercidae</taxon>
        <taxon>Onchocerca</taxon>
    </lineage>
</organism>
<sequence>ICDCRLVALRHLISFPNTFYDNLFRAEIPD</sequence>
<dbReference type="Proteomes" id="UP000271087">
    <property type="component" value="Unassembled WGS sequence"/>
</dbReference>
<dbReference type="EMBL" id="UYRW01004835">
    <property type="protein sequence ID" value="VDM93200.1"/>
    <property type="molecule type" value="Genomic_DNA"/>
</dbReference>
<accession>A0A3P7KIF4</accession>
<evidence type="ECO:0000313" key="1">
    <source>
        <dbReference type="EMBL" id="VDM93200.1"/>
    </source>
</evidence>
<reference evidence="1 2" key="1">
    <citation type="submission" date="2018-08" db="EMBL/GenBank/DDBJ databases">
        <authorList>
            <person name="Laetsch R D."/>
            <person name="Stevens L."/>
            <person name="Kumar S."/>
            <person name="Blaxter L. M."/>
        </authorList>
    </citation>
    <scope>NUCLEOTIDE SEQUENCE [LARGE SCALE GENOMIC DNA]</scope>
</reference>
<keyword evidence="2" id="KW-1185">Reference proteome</keyword>
<name>A0A3P7KIF4_ONCOC</name>
<protein>
    <submittedName>
        <fullName evidence="1">Uncharacterized protein</fullName>
    </submittedName>
</protein>
<gene>
    <name evidence="1" type="ORF">NOO_LOCUS9628</name>
</gene>
<feature type="non-terminal residue" evidence="1">
    <location>
        <position position="1"/>
    </location>
</feature>